<dbReference type="Proteomes" id="UP000320055">
    <property type="component" value="Unassembled WGS sequence"/>
</dbReference>
<name>A0A563VZW7_9CYAN</name>
<evidence type="ECO:0000313" key="3">
    <source>
        <dbReference type="Proteomes" id="UP000320055"/>
    </source>
</evidence>
<organism evidence="2 3">
    <name type="scientific">Hyella patelloides LEGE 07179</name>
    <dbReference type="NCBI Taxonomy" id="945734"/>
    <lineage>
        <taxon>Bacteria</taxon>
        <taxon>Bacillati</taxon>
        <taxon>Cyanobacteriota</taxon>
        <taxon>Cyanophyceae</taxon>
        <taxon>Pleurocapsales</taxon>
        <taxon>Hyellaceae</taxon>
        <taxon>Hyella</taxon>
    </lineage>
</organism>
<dbReference type="AlphaFoldDB" id="A0A563VZW7"/>
<dbReference type="CDD" id="cd02440">
    <property type="entry name" value="AdoMet_MTases"/>
    <property type="match status" value="1"/>
</dbReference>
<dbReference type="InterPro" id="IPR029063">
    <property type="entry name" value="SAM-dependent_MTases_sf"/>
</dbReference>
<keyword evidence="3" id="KW-1185">Reference proteome</keyword>
<gene>
    <name evidence="2" type="ORF">H1P_520035</name>
</gene>
<dbReference type="RefSeq" id="WP_144866681.1">
    <property type="nucleotide sequence ID" value="NZ_LR213812.1"/>
</dbReference>
<evidence type="ECO:0000313" key="2">
    <source>
        <dbReference type="EMBL" id="VEP16994.1"/>
    </source>
</evidence>
<reference evidence="2 3" key="1">
    <citation type="submission" date="2019-01" db="EMBL/GenBank/DDBJ databases">
        <authorList>
            <person name="Brito A."/>
        </authorList>
    </citation>
    <scope>NUCLEOTIDE SEQUENCE [LARGE SCALE GENOMIC DNA]</scope>
    <source>
        <strain evidence="2">1</strain>
    </source>
</reference>
<dbReference type="InterPro" id="IPR052356">
    <property type="entry name" value="Thiol_S-MT"/>
</dbReference>
<dbReference type="PANTHER" id="PTHR45036:SF1">
    <property type="entry name" value="METHYLTRANSFERASE LIKE 7A"/>
    <property type="match status" value="1"/>
</dbReference>
<dbReference type="EMBL" id="CAACVJ010000468">
    <property type="protein sequence ID" value="VEP16994.1"/>
    <property type="molecule type" value="Genomic_DNA"/>
</dbReference>
<proteinExistence type="predicted"/>
<dbReference type="PANTHER" id="PTHR45036">
    <property type="entry name" value="METHYLTRANSFERASE LIKE 7B"/>
    <property type="match status" value="1"/>
</dbReference>
<feature type="domain" description="Methyltransferase type 11" evidence="1">
    <location>
        <begin position="62"/>
        <end position="161"/>
    </location>
</feature>
<dbReference type="GO" id="GO:0032259">
    <property type="term" value="P:methylation"/>
    <property type="evidence" value="ECO:0007669"/>
    <property type="project" value="UniProtKB-KW"/>
</dbReference>
<sequence>MNLIEVKDFLRENINEESEKYFGVTDSKLVERVTNNWFNDQNNYDGRWQKIIEKVQIVGKVLDMASGCGTFTLFGLQNGYDVWGIEPEKWKREYFKKKVIASNYPEEFLKHLVEGVGESLPFDDASFDVVTTYQTLEHVKCVSSCIQEMLRVLKPGGILYIKCPNYDCFFEPHYRILFLPKMNKKLAAKYLKIIGKPTLGLQTLQWTTEAEIINLLNTNNCIDKVEKLGFLHETKIRHNKIINKLPEFLRINILVCQIDWLYKLIYKIYKLSKIGRQENHVNLWATKVK</sequence>
<dbReference type="Pfam" id="PF08241">
    <property type="entry name" value="Methyltransf_11"/>
    <property type="match status" value="1"/>
</dbReference>
<dbReference type="Gene3D" id="3.40.50.150">
    <property type="entry name" value="Vaccinia Virus protein VP39"/>
    <property type="match status" value="1"/>
</dbReference>
<dbReference type="OrthoDB" id="9790457at2"/>
<accession>A0A563VZW7</accession>
<keyword evidence="2" id="KW-0830">Ubiquinone</keyword>
<dbReference type="InterPro" id="IPR013216">
    <property type="entry name" value="Methyltransf_11"/>
</dbReference>
<evidence type="ECO:0000259" key="1">
    <source>
        <dbReference type="Pfam" id="PF08241"/>
    </source>
</evidence>
<dbReference type="SUPFAM" id="SSF53335">
    <property type="entry name" value="S-adenosyl-L-methionine-dependent methyltransferases"/>
    <property type="match status" value="1"/>
</dbReference>
<keyword evidence="2" id="KW-0489">Methyltransferase</keyword>
<keyword evidence="2" id="KW-0808">Transferase</keyword>
<protein>
    <submittedName>
        <fullName evidence="2">Methylase involved in ubiquinone/menaquinone biosynthesis</fullName>
    </submittedName>
</protein>
<dbReference type="GO" id="GO:0008757">
    <property type="term" value="F:S-adenosylmethionine-dependent methyltransferase activity"/>
    <property type="evidence" value="ECO:0007669"/>
    <property type="project" value="InterPro"/>
</dbReference>